<dbReference type="GO" id="GO:0035869">
    <property type="term" value="C:ciliary transition zone"/>
    <property type="evidence" value="ECO:0007669"/>
    <property type="project" value="TreeGrafter"/>
</dbReference>
<feature type="transmembrane region" description="Helical" evidence="5">
    <location>
        <begin position="95"/>
        <end position="117"/>
    </location>
</feature>
<evidence type="ECO:0000256" key="4">
    <source>
        <dbReference type="ARBA" id="ARBA00023136"/>
    </source>
</evidence>
<protein>
    <recommendedName>
        <fullName evidence="8">Transmembrane protein 216</fullName>
    </recommendedName>
</protein>
<feature type="transmembrane region" description="Helical" evidence="5">
    <location>
        <begin position="56"/>
        <end position="83"/>
    </location>
</feature>
<evidence type="ECO:0000256" key="2">
    <source>
        <dbReference type="ARBA" id="ARBA00022692"/>
    </source>
</evidence>
<evidence type="ECO:0000256" key="3">
    <source>
        <dbReference type="ARBA" id="ARBA00022989"/>
    </source>
</evidence>
<evidence type="ECO:0008006" key="8">
    <source>
        <dbReference type="Google" id="ProtNLM"/>
    </source>
</evidence>
<proteinExistence type="predicted"/>
<dbReference type="EMBL" id="JTDY01000233">
    <property type="protein sequence ID" value="KOB78146.1"/>
    <property type="molecule type" value="Genomic_DNA"/>
</dbReference>
<dbReference type="Pfam" id="PF09799">
    <property type="entry name" value="Transmemb_17"/>
    <property type="match status" value="1"/>
</dbReference>
<dbReference type="GO" id="GO:1905515">
    <property type="term" value="P:non-motile cilium assembly"/>
    <property type="evidence" value="ECO:0007669"/>
    <property type="project" value="TreeGrafter"/>
</dbReference>
<reference evidence="6 7" key="1">
    <citation type="journal article" date="2015" name="Genome Biol. Evol.">
        <title>The genome of winter moth (Operophtera brumata) provides a genomic perspective on sexual dimorphism and phenology.</title>
        <authorList>
            <person name="Derks M.F."/>
            <person name="Smit S."/>
            <person name="Salis L."/>
            <person name="Schijlen E."/>
            <person name="Bossers A."/>
            <person name="Mateman C."/>
            <person name="Pijl A.S."/>
            <person name="de Ridder D."/>
            <person name="Groenen M.A."/>
            <person name="Visser M.E."/>
            <person name="Megens H.J."/>
        </authorList>
    </citation>
    <scope>NUCLEOTIDE SEQUENCE [LARGE SCALE GENOMIC DNA]</scope>
    <source>
        <strain evidence="6">WM2013NL</strain>
        <tissue evidence="6">Head and thorax</tissue>
    </source>
</reference>
<dbReference type="PANTHER" id="PTHR13531:SF0">
    <property type="entry name" value="GEO07735P1-RELATED"/>
    <property type="match status" value="1"/>
</dbReference>
<dbReference type="GO" id="GO:0016020">
    <property type="term" value="C:membrane"/>
    <property type="evidence" value="ECO:0007669"/>
    <property type="project" value="UniProtKB-SubCell"/>
</dbReference>
<evidence type="ECO:0000256" key="5">
    <source>
        <dbReference type="SAM" id="Phobius"/>
    </source>
</evidence>
<gene>
    <name evidence="6" type="ORF">OBRU01_01170</name>
</gene>
<evidence type="ECO:0000313" key="6">
    <source>
        <dbReference type="EMBL" id="KOB78146.1"/>
    </source>
</evidence>
<evidence type="ECO:0000256" key="1">
    <source>
        <dbReference type="ARBA" id="ARBA00004141"/>
    </source>
</evidence>
<comment type="caution">
    <text evidence="6">The sequence shown here is derived from an EMBL/GenBank/DDBJ whole genome shotgun (WGS) entry which is preliminary data.</text>
</comment>
<feature type="transmembrane region" description="Helical" evidence="5">
    <location>
        <begin position="12"/>
        <end position="36"/>
    </location>
</feature>
<comment type="subcellular location">
    <subcellularLocation>
        <location evidence="1">Membrane</location>
        <topology evidence="1">Multi-pass membrane protein</topology>
    </subcellularLocation>
</comment>
<evidence type="ECO:0000313" key="7">
    <source>
        <dbReference type="Proteomes" id="UP000037510"/>
    </source>
</evidence>
<keyword evidence="2 5" id="KW-0812">Transmembrane</keyword>
<dbReference type="Proteomes" id="UP000037510">
    <property type="component" value="Unassembled WGS sequence"/>
</dbReference>
<dbReference type="PANTHER" id="PTHR13531">
    <property type="entry name" value="GEO07735P1-RELATED-RELATED"/>
    <property type="match status" value="1"/>
</dbReference>
<organism evidence="6 7">
    <name type="scientific">Operophtera brumata</name>
    <name type="common">Winter moth</name>
    <name type="synonym">Phalaena brumata</name>
    <dbReference type="NCBI Taxonomy" id="104452"/>
    <lineage>
        <taxon>Eukaryota</taxon>
        <taxon>Metazoa</taxon>
        <taxon>Ecdysozoa</taxon>
        <taxon>Arthropoda</taxon>
        <taxon>Hexapoda</taxon>
        <taxon>Insecta</taxon>
        <taxon>Pterygota</taxon>
        <taxon>Neoptera</taxon>
        <taxon>Endopterygota</taxon>
        <taxon>Lepidoptera</taxon>
        <taxon>Glossata</taxon>
        <taxon>Ditrysia</taxon>
        <taxon>Geometroidea</taxon>
        <taxon>Geometridae</taxon>
        <taxon>Larentiinae</taxon>
        <taxon>Operophtera</taxon>
    </lineage>
</organism>
<keyword evidence="3 5" id="KW-1133">Transmembrane helix</keyword>
<dbReference type="InterPro" id="IPR019184">
    <property type="entry name" value="Uncharacterised_TM-17"/>
</dbReference>
<accession>A0A0L7LSJ5</accession>
<dbReference type="AlphaFoldDB" id="A0A0L7LSJ5"/>
<sequence>MSKVMNVNSSLAYEILLYLNSFYLGMFFVCEVAMGILKACNANYPENALMTEAGIFGLLCLVEVPVFFSILLTIPSAVGVCYFLIYQTYILRLEYIWCSVMLIFQALELAFAILFIFTVCKNHQGG</sequence>
<keyword evidence="4 5" id="KW-0472">Membrane</keyword>
<keyword evidence="7" id="KW-1185">Reference proteome</keyword>
<name>A0A0L7LSJ5_OPEBR</name>
<dbReference type="STRING" id="104452.A0A0L7LSJ5"/>